<name>A0A166UPF4_9AGAM</name>
<gene>
    <name evidence="3" type="ORF">FIBSPDRAFT_1037071</name>
    <name evidence="2" type="ORF">FIBSPDRAFT_1046291</name>
    <name evidence="1" type="ORF">FIBSPDRAFT_1047842</name>
</gene>
<dbReference type="EMBL" id="KV417574">
    <property type="protein sequence ID" value="KZP18241.1"/>
    <property type="molecule type" value="Genomic_DNA"/>
</dbReference>
<evidence type="ECO:0000313" key="3">
    <source>
        <dbReference type="EMBL" id="KZP31894.1"/>
    </source>
</evidence>
<protein>
    <submittedName>
        <fullName evidence="3">Uncharacterized protein</fullName>
    </submittedName>
</protein>
<dbReference type="EMBL" id="KV417599">
    <property type="protein sequence ID" value="KZP15902.1"/>
    <property type="molecule type" value="Genomic_DNA"/>
</dbReference>
<evidence type="ECO:0000313" key="1">
    <source>
        <dbReference type="EMBL" id="KZP15902.1"/>
    </source>
</evidence>
<dbReference type="Proteomes" id="UP000076532">
    <property type="component" value="Unassembled WGS sequence"/>
</dbReference>
<accession>A0A166UPF4</accession>
<organism evidence="3 4">
    <name type="scientific">Athelia psychrophila</name>
    <dbReference type="NCBI Taxonomy" id="1759441"/>
    <lineage>
        <taxon>Eukaryota</taxon>
        <taxon>Fungi</taxon>
        <taxon>Dikarya</taxon>
        <taxon>Basidiomycota</taxon>
        <taxon>Agaricomycotina</taxon>
        <taxon>Agaricomycetes</taxon>
        <taxon>Agaricomycetidae</taxon>
        <taxon>Atheliales</taxon>
        <taxon>Atheliaceae</taxon>
        <taxon>Athelia</taxon>
    </lineage>
</organism>
<dbReference type="EMBL" id="KV417487">
    <property type="protein sequence ID" value="KZP31894.1"/>
    <property type="molecule type" value="Genomic_DNA"/>
</dbReference>
<keyword evidence="4" id="KW-1185">Reference proteome</keyword>
<evidence type="ECO:0000313" key="2">
    <source>
        <dbReference type="EMBL" id="KZP18241.1"/>
    </source>
</evidence>
<dbReference type="AlphaFoldDB" id="A0A166UPF4"/>
<sequence length="99" mass="10977">MGMSLTPTTPLTMRTGLHLMDSTAAERAARNAWPVEDPLIKVVFVVKREVPTRHRLSRIGQKAAGYRVGVELGVRTNADRSTSICATRACISLYFNILY</sequence>
<reference evidence="3 4" key="1">
    <citation type="journal article" date="2016" name="Mol. Biol. Evol.">
        <title>Comparative Genomics of Early-Diverging Mushroom-Forming Fungi Provides Insights into the Origins of Lignocellulose Decay Capabilities.</title>
        <authorList>
            <person name="Nagy L.G."/>
            <person name="Riley R."/>
            <person name="Tritt A."/>
            <person name="Adam C."/>
            <person name="Daum C."/>
            <person name="Floudas D."/>
            <person name="Sun H."/>
            <person name="Yadav J.S."/>
            <person name="Pangilinan J."/>
            <person name="Larsson K.H."/>
            <person name="Matsuura K."/>
            <person name="Barry K."/>
            <person name="Labutti K."/>
            <person name="Kuo R."/>
            <person name="Ohm R.A."/>
            <person name="Bhattacharya S.S."/>
            <person name="Shirouzu T."/>
            <person name="Yoshinaga Y."/>
            <person name="Martin F.M."/>
            <person name="Grigoriev I.V."/>
            <person name="Hibbett D.S."/>
        </authorList>
    </citation>
    <scope>NUCLEOTIDE SEQUENCE [LARGE SCALE GENOMIC DNA]</scope>
    <source>
        <strain evidence="3 4">CBS 109695</strain>
    </source>
</reference>
<proteinExistence type="predicted"/>
<evidence type="ECO:0000313" key="4">
    <source>
        <dbReference type="Proteomes" id="UP000076532"/>
    </source>
</evidence>